<dbReference type="VEuPathDB" id="FungiDB:JI435_091560"/>
<dbReference type="GeneID" id="5976359"/>
<dbReference type="AlphaFoldDB" id="Q0UGF8"/>
<dbReference type="InParanoid" id="Q0UGF8"/>
<reference evidence="2" key="1">
    <citation type="journal article" date="2007" name="Plant Cell">
        <title>Dothideomycete-plant interactions illuminated by genome sequencing and EST analysis of the wheat pathogen Stagonospora nodorum.</title>
        <authorList>
            <person name="Hane J.K."/>
            <person name="Lowe R.G."/>
            <person name="Solomon P.S."/>
            <person name="Tan K.C."/>
            <person name="Schoch C.L."/>
            <person name="Spatafora J.W."/>
            <person name="Crous P.W."/>
            <person name="Kodira C."/>
            <person name="Birren B.W."/>
            <person name="Galagan J.E."/>
            <person name="Torriani S.F."/>
            <person name="McDonald B.A."/>
            <person name="Oliver R.P."/>
        </authorList>
    </citation>
    <scope>NUCLEOTIDE SEQUENCE [LARGE SCALE GENOMIC DNA]</scope>
    <source>
        <strain evidence="2">SN15 / ATCC MYA-4574 / FGSC 10173</strain>
    </source>
</reference>
<name>Q0UGF8_PHANO</name>
<accession>Q0UGF8</accession>
<protein>
    <submittedName>
        <fullName evidence="1">Uncharacterized protein</fullName>
    </submittedName>
</protein>
<proteinExistence type="predicted"/>
<dbReference type="EMBL" id="CH445338">
    <property type="protein sequence ID" value="EAT83348.2"/>
    <property type="molecule type" value="Genomic_DNA"/>
</dbReference>
<dbReference type="KEGG" id="pno:SNOG_09156"/>
<sequence length="115" mass="12900">MLQAPDSHPLKFLQLHELAKLAVAPAPVAEALQLTISENEFTSFRDAQRMPYASSAILQASDEPYVELYAHMEFFNSTSWPSPALGAEAPQSWRARSSQHHPAYRLLYSEQAETL</sequence>
<dbReference type="Proteomes" id="UP000001055">
    <property type="component" value="Unassembled WGS sequence"/>
</dbReference>
<dbReference type="RefSeq" id="XP_001799458.1">
    <property type="nucleotide sequence ID" value="XM_001799406.1"/>
</dbReference>
<gene>
    <name evidence="1" type="ORF">SNOG_09156</name>
</gene>
<organism evidence="1 2">
    <name type="scientific">Phaeosphaeria nodorum (strain SN15 / ATCC MYA-4574 / FGSC 10173)</name>
    <name type="common">Glume blotch fungus</name>
    <name type="synonym">Parastagonospora nodorum</name>
    <dbReference type="NCBI Taxonomy" id="321614"/>
    <lineage>
        <taxon>Eukaryota</taxon>
        <taxon>Fungi</taxon>
        <taxon>Dikarya</taxon>
        <taxon>Ascomycota</taxon>
        <taxon>Pezizomycotina</taxon>
        <taxon>Dothideomycetes</taxon>
        <taxon>Pleosporomycetidae</taxon>
        <taxon>Pleosporales</taxon>
        <taxon>Pleosporineae</taxon>
        <taxon>Phaeosphaeriaceae</taxon>
        <taxon>Parastagonospora</taxon>
    </lineage>
</organism>
<evidence type="ECO:0000313" key="2">
    <source>
        <dbReference type="Proteomes" id="UP000001055"/>
    </source>
</evidence>
<evidence type="ECO:0000313" key="1">
    <source>
        <dbReference type="EMBL" id="EAT83348.2"/>
    </source>
</evidence>